<reference evidence="10 11" key="1">
    <citation type="submission" date="2014-06" db="EMBL/GenBank/DDBJ databases">
        <authorList>
            <consortium name="DOE Joint Genome Institute"/>
            <person name="Kuo A."/>
            <person name="Kohler A."/>
            <person name="Nagy L.G."/>
            <person name="Floudas D."/>
            <person name="Copeland A."/>
            <person name="Barry K.W."/>
            <person name="Cichocki N."/>
            <person name="Veneault-Fourrey C."/>
            <person name="LaButti K."/>
            <person name="Lindquist E.A."/>
            <person name="Lipzen A."/>
            <person name="Lundell T."/>
            <person name="Morin E."/>
            <person name="Murat C."/>
            <person name="Sun H."/>
            <person name="Tunlid A."/>
            <person name="Henrissat B."/>
            <person name="Grigoriev I.V."/>
            <person name="Hibbett D.S."/>
            <person name="Martin F."/>
            <person name="Nordberg H.P."/>
            <person name="Cantor M.N."/>
            <person name="Hua S.X."/>
        </authorList>
    </citation>
    <scope>NUCLEOTIDE SEQUENCE [LARGE SCALE GENOMIC DNA]</scope>
    <source>
        <strain evidence="10 11">ATCC 200175</strain>
    </source>
</reference>
<evidence type="ECO:0000256" key="7">
    <source>
        <dbReference type="ARBA" id="ARBA00048881"/>
    </source>
</evidence>
<evidence type="ECO:0000256" key="3">
    <source>
        <dbReference type="ARBA" id="ARBA00022723"/>
    </source>
</evidence>
<accession>A0A0C9TQW6</accession>
<gene>
    <name evidence="10" type="ORF">PAXINDRAFT_82233</name>
</gene>
<dbReference type="PANTHER" id="PTHR11474">
    <property type="entry name" value="TYROSINASE FAMILY MEMBER"/>
    <property type="match status" value="1"/>
</dbReference>
<comment type="catalytic activity">
    <reaction evidence="6">
        <text>2 L-dopa + O2 = 2 L-dopaquinone + 2 H2O</text>
        <dbReference type="Rhea" id="RHEA:34287"/>
        <dbReference type="ChEBI" id="CHEBI:15377"/>
        <dbReference type="ChEBI" id="CHEBI:15379"/>
        <dbReference type="ChEBI" id="CHEBI:57504"/>
        <dbReference type="ChEBI" id="CHEBI:57924"/>
        <dbReference type="EC" id="1.14.18.1"/>
    </reaction>
</comment>
<dbReference type="GO" id="GO:0042438">
    <property type="term" value="P:melanin biosynthetic process"/>
    <property type="evidence" value="ECO:0007669"/>
    <property type="project" value="UniProtKB-KW"/>
</dbReference>
<name>A0A0C9TQW6_PAXIN</name>
<dbReference type="EC" id="1.14.18.1" evidence="2"/>
<dbReference type="AlphaFoldDB" id="A0A0C9TQW6"/>
<sequence length="704" mass="79055">MTTVKARDYYPITGRSSTGGTFDRIPVEELKADHPYQWTLFVLGFAWINGTPIPFPGVVQPPLKTSLSLMEIGGIHGRPYREWAGDRRTYDEALADFSGVDKKDTNPSPSRFGGYCNHAAITFPSWHRPYVMLIEQAIGDYAENVAQQIENSNAEEVGLWVNASKELRFPCVLVLHRFNPVEKEGFPSLFYDNELTVTATGHKTVTVPNPLSFFNFPYIPEDFKDTTRNGVTAHFSVWPKTYRHAADSATPVGSNIADLQTTLKQQAEDLRTKVGMLFSFPDGGESSIIYDQFSNTRNESRQEDDNTTVGSLEGVHNSIHGAIGGNGHMGNPDYAGFDPFFYFHHSNVDRIISLWEWCYTSYWMNNGYTVEGVDYSWNQQYGTYAQAYNEKLEEDGEFGRLVPWRHPDGSYWTNKETRFLTPDAFPKYYSYKEFLGVKVDKPAANLQQQQEARARIAKFYSVDPQTSAQNTTTLAHVPVPGVGEVDLPSNFQSIKGFRLFIILARLPEHAFGRSYNFQVFYKGNNLIGNITVFAREDDSPCKACALRRESASLVRGVISIPPRIVHEIIVNSGIDRTKNTMDITTGLVTKALSGKLLDLSGKVLASAQGGEEVAAVPASHAASKRVQPVEITLLSSAIAQHANDKNQPVHFFDWNAHKGLFPVRRPDYLLFWIFADLASYRAAGRPSLWRRPLLTKCAEYLVRS</sequence>
<protein>
    <recommendedName>
        <fullName evidence="2">tyrosinase</fullName>
        <ecNumber evidence="2">1.14.18.1</ecNumber>
    </recommendedName>
</protein>
<feature type="domain" description="Tyrosinase copper-binding" evidence="9">
    <location>
        <begin position="338"/>
        <end position="349"/>
    </location>
</feature>
<comment type="catalytic activity">
    <reaction evidence="7">
        <text>L-tyrosine + O2 = L-dopaquinone + H2O</text>
        <dbReference type="Rhea" id="RHEA:18117"/>
        <dbReference type="ChEBI" id="CHEBI:15377"/>
        <dbReference type="ChEBI" id="CHEBI:15379"/>
        <dbReference type="ChEBI" id="CHEBI:57924"/>
        <dbReference type="ChEBI" id="CHEBI:58315"/>
        <dbReference type="EC" id="1.14.18.1"/>
    </reaction>
</comment>
<dbReference type="PRINTS" id="PR00092">
    <property type="entry name" value="TYROSINASE"/>
</dbReference>
<dbReference type="Pfam" id="PF00264">
    <property type="entry name" value="Tyrosinase"/>
    <property type="match status" value="1"/>
</dbReference>
<evidence type="ECO:0000313" key="10">
    <source>
        <dbReference type="EMBL" id="KIJ12873.1"/>
    </source>
</evidence>
<evidence type="ECO:0000256" key="2">
    <source>
        <dbReference type="ARBA" id="ARBA00011906"/>
    </source>
</evidence>
<reference evidence="11" key="2">
    <citation type="submission" date="2015-01" db="EMBL/GenBank/DDBJ databases">
        <title>Evolutionary Origins and Diversification of the Mycorrhizal Mutualists.</title>
        <authorList>
            <consortium name="DOE Joint Genome Institute"/>
            <consortium name="Mycorrhizal Genomics Consortium"/>
            <person name="Kohler A."/>
            <person name="Kuo A."/>
            <person name="Nagy L.G."/>
            <person name="Floudas D."/>
            <person name="Copeland A."/>
            <person name="Barry K.W."/>
            <person name="Cichocki N."/>
            <person name="Veneault-Fourrey C."/>
            <person name="LaButti K."/>
            <person name="Lindquist E.A."/>
            <person name="Lipzen A."/>
            <person name="Lundell T."/>
            <person name="Morin E."/>
            <person name="Murat C."/>
            <person name="Riley R."/>
            <person name="Ohm R."/>
            <person name="Sun H."/>
            <person name="Tunlid A."/>
            <person name="Henrissat B."/>
            <person name="Grigoriev I.V."/>
            <person name="Hibbett D.S."/>
            <person name="Martin F."/>
        </authorList>
    </citation>
    <scope>NUCLEOTIDE SEQUENCE [LARGE SCALE GENOMIC DNA]</scope>
    <source>
        <strain evidence="11">ATCC 200175</strain>
    </source>
</reference>
<dbReference type="EMBL" id="KN819359">
    <property type="protein sequence ID" value="KIJ12873.1"/>
    <property type="molecule type" value="Genomic_DNA"/>
</dbReference>
<dbReference type="GO" id="GO:0004503">
    <property type="term" value="F:tyrosinase activity"/>
    <property type="evidence" value="ECO:0007669"/>
    <property type="project" value="UniProtKB-EC"/>
</dbReference>
<keyword evidence="11" id="KW-1185">Reference proteome</keyword>
<dbReference type="Proteomes" id="UP000053647">
    <property type="component" value="Unassembled WGS sequence"/>
</dbReference>
<dbReference type="InterPro" id="IPR050316">
    <property type="entry name" value="Tyrosinase/Hemocyanin"/>
</dbReference>
<dbReference type="InterPro" id="IPR008922">
    <property type="entry name" value="Di-copper_centre_dom_sf"/>
</dbReference>
<dbReference type="OrthoDB" id="6132182at2759"/>
<organism evidence="10 11">
    <name type="scientific">Paxillus involutus ATCC 200175</name>
    <dbReference type="NCBI Taxonomy" id="664439"/>
    <lineage>
        <taxon>Eukaryota</taxon>
        <taxon>Fungi</taxon>
        <taxon>Dikarya</taxon>
        <taxon>Basidiomycota</taxon>
        <taxon>Agaricomycotina</taxon>
        <taxon>Agaricomycetes</taxon>
        <taxon>Agaricomycetidae</taxon>
        <taxon>Boletales</taxon>
        <taxon>Paxilineae</taxon>
        <taxon>Paxillaceae</taxon>
        <taxon>Paxillus</taxon>
    </lineage>
</organism>
<dbReference type="PROSITE" id="PS00498">
    <property type="entry name" value="TYROSINASE_2"/>
    <property type="match status" value="1"/>
</dbReference>
<evidence type="ECO:0000259" key="8">
    <source>
        <dbReference type="PROSITE" id="PS00497"/>
    </source>
</evidence>
<dbReference type="InterPro" id="IPR002227">
    <property type="entry name" value="Tyrosinase_Cu-bd"/>
</dbReference>
<evidence type="ECO:0000256" key="6">
    <source>
        <dbReference type="ARBA" id="ARBA00048233"/>
    </source>
</evidence>
<dbReference type="GO" id="GO:0046872">
    <property type="term" value="F:metal ion binding"/>
    <property type="evidence" value="ECO:0007669"/>
    <property type="project" value="UniProtKB-KW"/>
</dbReference>
<keyword evidence="4" id="KW-0186">Copper</keyword>
<dbReference type="Gene3D" id="1.10.1280.10">
    <property type="entry name" value="Di-copper center containing domain from catechol oxidase"/>
    <property type="match status" value="1"/>
</dbReference>
<proteinExistence type="inferred from homology"/>
<evidence type="ECO:0000259" key="9">
    <source>
        <dbReference type="PROSITE" id="PS00498"/>
    </source>
</evidence>
<comment type="similarity">
    <text evidence="1">Belongs to the tyrosinase family.</text>
</comment>
<evidence type="ECO:0000256" key="5">
    <source>
        <dbReference type="ARBA" id="ARBA00023101"/>
    </source>
</evidence>
<dbReference type="PANTHER" id="PTHR11474:SF76">
    <property type="entry name" value="SHKT DOMAIN-CONTAINING PROTEIN"/>
    <property type="match status" value="1"/>
</dbReference>
<evidence type="ECO:0000256" key="4">
    <source>
        <dbReference type="ARBA" id="ARBA00023008"/>
    </source>
</evidence>
<feature type="domain" description="Tyrosinase copper-binding" evidence="8">
    <location>
        <begin position="118"/>
        <end position="135"/>
    </location>
</feature>
<dbReference type="PROSITE" id="PS00497">
    <property type="entry name" value="TYROSINASE_1"/>
    <property type="match status" value="1"/>
</dbReference>
<evidence type="ECO:0000313" key="11">
    <source>
        <dbReference type="Proteomes" id="UP000053647"/>
    </source>
</evidence>
<dbReference type="SUPFAM" id="SSF48056">
    <property type="entry name" value="Di-copper centre-containing domain"/>
    <property type="match status" value="1"/>
</dbReference>
<dbReference type="HOGENOM" id="CLU_013691_3_2_1"/>
<keyword evidence="3" id="KW-0479">Metal-binding</keyword>
<evidence type="ECO:0000256" key="1">
    <source>
        <dbReference type="ARBA" id="ARBA00009928"/>
    </source>
</evidence>
<keyword evidence="5" id="KW-0470">Melanin biosynthesis</keyword>